<proteinExistence type="predicted"/>
<dbReference type="AlphaFoldDB" id="A0AAJ1RAT7"/>
<dbReference type="InterPro" id="IPR011990">
    <property type="entry name" value="TPR-like_helical_dom_sf"/>
</dbReference>
<reference evidence="2" key="1">
    <citation type="submission" date="2019-01" db="EMBL/GenBank/DDBJ databases">
        <title>Oenococcus sicerae UCMA17102.</title>
        <authorList>
            <person name="Cousin F.J."/>
            <person name="Le Guellec R."/>
            <person name="Cretenet M."/>
        </authorList>
    </citation>
    <scope>NUCLEOTIDE SEQUENCE</scope>
    <source>
        <strain evidence="2">UCMA17102</strain>
    </source>
</reference>
<feature type="domain" description="HTH cro/C1-type" evidence="1">
    <location>
        <begin position="13"/>
        <end position="66"/>
    </location>
</feature>
<dbReference type="InterPro" id="IPR010057">
    <property type="entry name" value="Transcription_activator_Rgg_C"/>
</dbReference>
<dbReference type="RefSeq" id="WP_301711079.1">
    <property type="nucleotide sequence ID" value="NZ_SDWY01000002.1"/>
</dbReference>
<dbReference type="InterPro" id="IPR053163">
    <property type="entry name" value="HTH-type_regulator_Rgg"/>
</dbReference>
<dbReference type="NCBIfam" id="TIGR01716">
    <property type="entry name" value="RGG_Cterm"/>
    <property type="match status" value="1"/>
</dbReference>
<dbReference type="SMART" id="SM00530">
    <property type="entry name" value="HTH_XRE"/>
    <property type="match status" value="1"/>
</dbReference>
<dbReference type="PANTHER" id="PTHR37038">
    <property type="entry name" value="TRANSCRIPTIONAL REGULATOR-RELATED"/>
    <property type="match status" value="1"/>
</dbReference>
<name>A0AAJ1RAT7_9LACO</name>
<dbReference type="InterPro" id="IPR001387">
    <property type="entry name" value="Cro/C1-type_HTH"/>
</dbReference>
<dbReference type="Proteomes" id="UP001167919">
    <property type="component" value="Unassembled WGS sequence"/>
</dbReference>
<dbReference type="InterPro" id="IPR010982">
    <property type="entry name" value="Lambda_DNA-bd_dom_sf"/>
</dbReference>
<evidence type="ECO:0000313" key="2">
    <source>
        <dbReference type="EMBL" id="MDN6900178.1"/>
    </source>
</evidence>
<protein>
    <submittedName>
        <fullName evidence="2">Rgg/GadR/MutR family transcriptional regulator</fullName>
    </submittedName>
</protein>
<dbReference type="Pfam" id="PF21259">
    <property type="entry name" value="Rgg_C"/>
    <property type="match status" value="1"/>
</dbReference>
<comment type="caution">
    <text evidence="2">The sequence shown here is derived from an EMBL/GenBank/DDBJ whole genome shotgun (WGS) entry which is preliminary data.</text>
</comment>
<dbReference type="GO" id="GO:0003677">
    <property type="term" value="F:DNA binding"/>
    <property type="evidence" value="ECO:0007669"/>
    <property type="project" value="InterPro"/>
</dbReference>
<evidence type="ECO:0000313" key="3">
    <source>
        <dbReference type="Proteomes" id="UP001167919"/>
    </source>
</evidence>
<dbReference type="EMBL" id="SDWY01000002">
    <property type="protein sequence ID" value="MDN6900178.1"/>
    <property type="molecule type" value="Genomic_DNA"/>
</dbReference>
<dbReference type="PROSITE" id="PS50943">
    <property type="entry name" value="HTH_CROC1"/>
    <property type="match status" value="1"/>
</dbReference>
<dbReference type="Gene3D" id="1.25.40.10">
    <property type="entry name" value="Tetratricopeptide repeat domain"/>
    <property type="match status" value="1"/>
</dbReference>
<evidence type="ECO:0000259" key="1">
    <source>
        <dbReference type="PROSITE" id="PS50943"/>
    </source>
</evidence>
<accession>A0AAJ1RAT7</accession>
<sequence>MFDSQPNSFGKQFKKIRKERGYSAENVADGILSLSALYKFEENNMNLSFIKMIQLLQKIHIDLEDFVRMIDSNFNNQYQVFLNKINIFYSQNDFKGIENFFLSDLENYRTKRDNFDLVRASTAMALIKNLNHHYKINEPLVKDLTDFLFAIDEWNNFEITIFGNCLTIISSSVIYAIAEELIARSKQPVSNPKNVEYLLLALVNVIDIMIDRRDFVYAKKLIDNIETIRIPETSLLARFKLIFLKNILYLDSEEAKKVNGTLLTSLNYLGSRQLADAYQTYMYEFYHA</sequence>
<organism evidence="2 3">
    <name type="scientific">Oenococcus sicerae</name>
    <dbReference type="NCBI Taxonomy" id="2203724"/>
    <lineage>
        <taxon>Bacteria</taxon>
        <taxon>Bacillati</taxon>
        <taxon>Bacillota</taxon>
        <taxon>Bacilli</taxon>
        <taxon>Lactobacillales</taxon>
        <taxon>Lactobacillaceae</taxon>
        <taxon>Oenococcus</taxon>
    </lineage>
</organism>
<dbReference type="PANTHER" id="PTHR37038:SF12">
    <property type="entry name" value="TRANSCRIPTIONAL REGULATOR"/>
    <property type="match status" value="1"/>
</dbReference>
<dbReference type="CDD" id="cd00093">
    <property type="entry name" value="HTH_XRE"/>
    <property type="match status" value="1"/>
</dbReference>
<gene>
    <name evidence="2" type="ORF">EVC35_04055</name>
</gene>
<dbReference type="SUPFAM" id="SSF47413">
    <property type="entry name" value="lambda repressor-like DNA-binding domains"/>
    <property type="match status" value="1"/>
</dbReference>